<feature type="transmembrane region" description="Helical" evidence="5">
    <location>
        <begin position="66"/>
        <end position="86"/>
    </location>
</feature>
<evidence type="ECO:0000313" key="7">
    <source>
        <dbReference type="EMBL" id="MFC5175926.1"/>
    </source>
</evidence>
<name>A0ABW0BFC0_9ACTN</name>
<evidence type="ECO:0000256" key="1">
    <source>
        <dbReference type="ARBA" id="ARBA00004141"/>
    </source>
</evidence>
<feature type="transmembrane region" description="Helical" evidence="5">
    <location>
        <begin position="17"/>
        <end position="36"/>
    </location>
</feature>
<dbReference type="InterPro" id="IPR036938">
    <property type="entry name" value="PAP2/HPO_sf"/>
</dbReference>
<reference evidence="8" key="1">
    <citation type="journal article" date="2019" name="Int. J. Syst. Evol. Microbiol.">
        <title>The Global Catalogue of Microorganisms (GCM) 10K type strain sequencing project: providing services to taxonomists for standard genome sequencing and annotation.</title>
        <authorList>
            <consortium name="The Broad Institute Genomics Platform"/>
            <consortium name="The Broad Institute Genome Sequencing Center for Infectious Disease"/>
            <person name="Wu L."/>
            <person name="Ma J."/>
        </authorList>
    </citation>
    <scope>NUCLEOTIDE SEQUENCE [LARGE SCALE GENOMIC DNA]</scope>
    <source>
        <strain evidence="8">DFY41</strain>
    </source>
</reference>
<feature type="domain" description="Inositolphosphotransferase Aur1/Ipt1" evidence="6">
    <location>
        <begin position="10"/>
        <end position="80"/>
    </location>
</feature>
<dbReference type="InterPro" id="IPR026841">
    <property type="entry name" value="Aur1/Ipt1"/>
</dbReference>
<protein>
    <submittedName>
        <fullName evidence="7">Phosphatase PAP2 family protein</fullName>
    </submittedName>
</protein>
<dbReference type="PANTHER" id="PTHR31310">
    <property type="match status" value="1"/>
</dbReference>
<keyword evidence="3 5" id="KW-1133">Transmembrane helix</keyword>
<proteinExistence type="predicted"/>
<evidence type="ECO:0000256" key="3">
    <source>
        <dbReference type="ARBA" id="ARBA00022989"/>
    </source>
</evidence>
<dbReference type="Gene3D" id="1.20.144.10">
    <property type="entry name" value="Phosphatidic acid phosphatase type 2/haloperoxidase"/>
    <property type="match status" value="1"/>
</dbReference>
<keyword evidence="2 5" id="KW-0812">Transmembrane</keyword>
<sequence>MGLERINLLLAGVGNEVAAMPSLHAGIACLVALYGVQRLRSPWRWLLLAYPLLMGLALVYDGEHYVVDVVCGYALAGAVLVVCSAWERARAQRPAPPGVSSS</sequence>
<dbReference type="Proteomes" id="UP001596087">
    <property type="component" value="Unassembled WGS sequence"/>
</dbReference>
<dbReference type="InterPro" id="IPR052185">
    <property type="entry name" value="IPC_Synthase-Related"/>
</dbReference>
<dbReference type="PROSITE" id="PS51257">
    <property type="entry name" value="PROKAR_LIPOPROTEIN"/>
    <property type="match status" value="1"/>
</dbReference>
<evidence type="ECO:0000313" key="8">
    <source>
        <dbReference type="Proteomes" id="UP001596087"/>
    </source>
</evidence>
<evidence type="ECO:0000259" key="6">
    <source>
        <dbReference type="Pfam" id="PF14378"/>
    </source>
</evidence>
<dbReference type="EMBL" id="JBHSKD010000004">
    <property type="protein sequence ID" value="MFC5175926.1"/>
    <property type="molecule type" value="Genomic_DNA"/>
</dbReference>
<dbReference type="Pfam" id="PF14378">
    <property type="entry name" value="PAP2_3"/>
    <property type="match status" value="1"/>
</dbReference>
<comment type="caution">
    <text evidence="7">The sequence shown here is derived from an EMBL/GenBank/DDBJ whole genome shotgun (WGS) entry which is preliminary data.</text>
</comment>
<comment type="subcellular location">
    <subcellularLocation>
        <location evidence="1">Membrane</location>
        <topology evidence="1">Multi-pass membrane protein</topology>
    </subcellularLocation>
</comment>
<dbReference type="SUPFAM" id="SSF48317">
    <property type="entry name" value="Acid phosphatase/Vanadium-dependent haloperoxidase"/>
    <property type="match status" value="1"/>
</dbReference>
<accession>A0ABW0BFC0</accession>
<keyword evidence="4 5" id="KW-0472">Membrane</keyword>
<evidence type="ECO:0000256" key="5">
    <source>
        <dbReference type="SAM" id="Phobius"/>
    </source>
</evidence>
<dbReference type="PANTHER" id="PTHR31310:SF7">
    <property type="entry name" value="PA-PHOSPHATASE RELATED-FAMILY PROTEIN DDB_G0268928"/>
    <property type="match status" value="1"/>
</dbReference>
<evidence type="ECO:0000256" key="4">
    <source>
        <dbReference type="ARBA" id="ARBA00023136"/>
    </source>
</evidence>
<organism evidence="7 8">
    <name type="scientific">Nocardioides taihuensis</name>
    <dbReference type="NCBI Taxonomy" id="1835606"/>
    <lineage>
        <taxon>Bacteria</taxon>
        <taxon>Bacillati</taxon>
        <taxon>Actinomycetota</taxon>
        <taxon>Actinomycetes</taxon>
        <taxon>Propionibacteriales</taxon>
        <taxon>Nocardioidaceae</taxon>
        <taxon>Nocardioides</taxon>
    </lineage>
</organism>
<gene>
    <name evidence="7" type="ORF">ACFPGP_04530</name>
</gene>
<dbReference type="RefSeq" id="WP_378588093.1">
    <property type="nucleotide sequence ID" value="NZ_JBHSKD010000004.1"/>
</dbReference>
<keyword evidence="8" id="KW-1185">Reference proteome</keyword>
<evidence type="ECO:0000256" key="2">
    <source>
        <dbReference type="ARBA" id="ARBA00022692"/>
    </source>
</evidence>
<feature type="transmembrane region" description="Helical" evidence="5">
    <location>
        <begin position="43"/>
        <end position="60"/>
    </location>
</feature>